<keyword evidence="3" id="KW-1185">Reference proteome</keyword>
<dbReference type="Proteomes" id="UP000621454">
    <property type="component" value="Unassembled WGS sequence"/>
</dbReference>
<reference evidence="2" key="2">
    <citation type="submission" date="2020-09" db="EMBL/GenBank/DDBJ databases">
        <authorList>
            <person name="Sun Q."/>
            <person name="Zhou Y."/>
        </authorList>
    </citation>
    <scope>NUCLEOTIDE SEQUENCE</scope>
    <source>
        <strain evidence="2">CGMCC 1.12827</strain>
    </source>
</reference>
<organism evidence="2 3">
    <name type="scientific">Gordonia jinhuaensis</name>
    <dbReference type="NCBI Taxonomy" id="1517702"/>
    <lineage>
        <taxon>Bacteria</taxon>
        <taxon>Bacillati</taxon>
        <taxon>Actinomycetota</taxon>
        <taxon>Actinomycetes</taxon>
        <taxon>Mycobacteriales</taxon>
        <taxon>Gordoniaceae</taxon>
        <taxon>Gordonia</taxon>
    </lineage>
</organism>
<sequence>MTTEHADAPWCLGGIVCAAVFVFWGLLSVCMYSVVAEINPILGLTAVIIVEAGLVPPVFARRRQPVWRFVAPGMLAAAIVAICASVVVMIVG</sequence>
<dbReference type="RefSeq" id="WP_188587098.1">
    <property type="nucleotide sequence ID" value="NZ_BMGC01000020.1"/>
</dbReference>
<dbReference type="Pfam" id="PF10801">
    <property type="entry name" value="DUF2537"/>
    <property type="match status" value="1"/>
</dbReference>
<evidence type="ECO:0008006" key="4">
    <source>
        <dbReference type="Google" id="ProtNLM"/>
    </source>
</evidence>
<name>A0A916WWE1_9ACTN</name>
<protein>
    <recommendedName>
        <fullName evidence="4">Transmembrane protein</fullName>
    </recommendedName>
</protein>
<dbReference type="InterPro" id="IPR024244">
    <property type="entry name" value="DUF2537"/>
</dbReference>
<keyword evidence="1" id="KW-0812">Transmembrane</keyword>
<feature type="transmembrane region" description="Helical" evidence="1">
    <location>
        <begin position="12"/>
        <end position="35"/>
    </location>
</feature>
<evidence type="ECO:0000313" key="2">
    <source>
        <dbReference type="EMBL" id="GGB37786.1"/>
    </source>
</evidence>
<reference evidence="2" key="1">
    <citation type="journal article" date="2014" name="Int. J. Syst. Evol. Microbiol.">
        <title>Complete genome sequence of Corynebacterium casei LMG S-19264T (=DSM 44701T), isolated from a smear-ripened cheese.</title>
        <authorList>
            <consortium name="US DOE Joint Genome Institute (JGI-PGF)"/>
            <person name="Walter F."/>
            <person name="Albersmeier A."/>
            <person name="Kalinowski J."/>
            <person name="Ruckert C."/>
        </authorList>
    </citation>
    <scope>NUCLEOTIDE SEQUENCE</scope>
    <source>
        <strain evidence="2">CGMCC 1.12827</strain>
    </source>
</reference>
<keyword evidence="1" id="KW-0472">Membrane</keyword>
<comment type="caution">
    <text evidence="2">The sequence shown here is derived from an EMBL/GenBank/DDBJ whole genome shotgun (WGS) entry which is preliminary data.</text>
</comment>
<evidence type="ECO:0000256" key="1">
    <source>
        <dbReference type="SAM" id="Phobius"/>
    </source>
</evidence>
<feature type="transmembrane region" description="Helical" evidence="1">
    <location>
        <begin position="41"/>
        <end position="59"/>
    </location>
</feature>
<proteinExistence type="predicted"/>
<dbReference type="EMBL" id="BMGC01000020">
    <property type="protein sequence ID" value="GGB37786.1"/>
    <property type="molecule type" value="Genomic_DNA"/>
</dbReference>
<accession>A0A916WWE1</accession>
<gene>
    <name evidence="2" type="ORF">GCM10011489_26940</name>
</gene>
<feature type="transmembrane region" description="Helical" evidence="1">
    <location>
        <begin position="66"/>
        <end position="91"/>
    </location>
</feature>
<dbReference type="AlphaFoldDB" id="A0A916WWE1"/>
<evidence type="ECO:0000313" key="3">
    <source>
        <dbReference type="Proteomes" id="UP000621454"/>
    </source>
</evidence>
<keyword evidence="1" id="KW-1133">Transmembrane helix</keyword>